<evidence type="ECO:0000259" key="5">
    <source>
        <dbReference type="PROSITE" id="PS50850"/>
    </source>
</evidence>
<dbReference type="Pfam" id="PF07690">
    <property type="entry name" value="MFS_1"/>
    <property type="match status" value="1"/>
</dbReference>
<feature type="transmembrane region" description="Helical" evidence="4">
    <location>
        <begin position="223"/>
        <end position="247"/>
    </location>
</feature>
<dbReference type="KEGG" id="sami:SAMIE_1033710"/>
<sequence length="422" mass="43929">MNASPPAPIRNPWSVVLSCFLGLLFCISPFFQYSSGVILAPMAREFGWSHGQFAMAPALASLTVALLAPFVGWWIDRRGARIVALTGSIAMPLAIMSFGLIPADFRIFILVAVLVGIFGAATLPSVYLYSLPKFFDRRLGLAISLGVIGLGVGQIVMPQLSAAVVGSYGWRGAWIVMGGIILLAGVANAALLVPRRNAAPVSAGAEAAPLDGMLFGEVLRTPGYWMLALAFFLIAMVTNGTAVHLVGVLETRGLSPQQTVIALSAIGIGSITARLASGVLIDWFGVRFPAILFLGGQALGCVLLGLNFGSATAILGVMLIGGGLGAESDIMPYVLRRKFGMRAFGRVNSFSFSALAMGSTIGPTAVGFSADWTGGYSTVLLGFAVAAVVAIALICLLAPPHLRTRGPRPDTASPMAVHPANN</sequence>
<keyword evidence="3 4" id="KW-0472">Membrane</keyword>
<dbReference type="InterPro" id="IPR011701">
    <property type="entry name" value="MFS"/>
</dbReference>
<dbReference type="InterPro" id="IPR050327">
    <property type="entry name" value="Proton-linked_MCT"/>
</dbReference>
<keyword evidence="7" id="KW-1185">Reference proteome</keyword>
<dbReference type="Proteomes" id="UP000279959">
    <property type="component" value="Chromosome"/>
</dbReference>
<dbReference type="SUPFAM" id="SSF103473">
    <property type="entry name" value="MFS general substrate transporter"/>
    <property type="match status" value="1"/>
</dbReference>
<dbReference type="PANTHER" id="PTHR11360">
    <property type="entry name" value="MONOCARBOXYLATE TRANSPORTER"/>
    <property type="match status" value="1"/>
</dbReference>
<accession>A0A494WFQ2</accession>
<feature type="transmembrane region" description="Helical" evidence="4">
    <location>
        <begin position="12"/>
        <end position="33"/>
    </location>
</feature>
<dbReference type="RefSeq" id="WP_066696095.1">
    <property type="nucleotide sequence ID" value="NZ_AP018664.1"/>
</dbReference>
<feature type="transmembrane region" description="Helical" evidence="4">
    <location>
        <begin position="141"/>
        <end position="160"/>
    </location>
</feature>
<protein>
    <submittedName>
        <fullName evidence="6">MFS transporter</fullName>
    </submittedName>
</protein>
<evidence type="ECO:0000256" key="3">
    <source>
        <dbReference type="ARBA" id="ARBA00023136"/>
    </source>
</evidence>
<organism evidence="6 7">
    <name type="scientific">Sphingobium amiense</name>
    <dbReference type="NCBI Taxonomy" id="135719"/>
    <lineage>
        <taxon>Bacteria</taxon>
        <taxon>Pseudomonadati</taxon>
        <taxon>Pseudomonadota</taxon>
        <taxon>Alphaproteobacteria</taxon>
        <taxon>Sphingomonadales</taxon>
        <taxon>Sphingomonadaceae</taxon>
        <taxon>Sphingobium</taxon>
    </lineage>
</organism>
<name>A0A494WFQ2_9SPHN</name>
<dbReference type="PANTHER" id="PTHR11360:SF290">
    <property type="entry name" value="MONOCARBOXYLATE MFS PERMEASE"/>
    <property type="match status" value="1"/>
</dbReference>
<reference evidence="6 7" key="1">
    <citation type="submission" date="2018-05" db="EMBL/GenBank/DDBJ databases">
        <title>Complete Genome Sequence of the Nonylphenol-Degrading Bacterium Sphingobium amiense DSM 16289T.</title>
        <authorList>
            <person name="Ootsuka M."/>
            <person name="Nishizawa T."/>
            <person name="Ohta H."/>
        </authorList>
    </citation>
    <scope>NUCLEOTIDE SEQUENCE [LARGE SCALE GENOMIC DNA]</scope>
    <source>
        <strain evidence="6 7">DSM 16289</strain>
    </source>
</reference>
<dbReference type="EMBL" id="AP018664">
    <property type="protein sequence ID" value="BBD99870.1"/>
    <property type="molecule type" value="Genomic_DNA"/>
</dbReference>
<feature type="transmembrane region" description="Helical" evidence="4">
    <location>
        <begin position="172"/>
        <end position="193"/>
    </location>
</feature>
<feature type="transmembrane region" description="Helical" evidence="4">
    <location>
        <begin position="347"/>
        <end position="370"/>
    </location>
</feature>
<keyword evidence="2 4" id="KW-1133">Transmembrane helix</keyword>
<dbReference type="AlphaFoldDB" id="A0A494WFQ2"/>
<evidence type="ECO:0000313" key="6">
    <source>
        <dbReference type="EMBL" id="BBD99870.1"/>
    </source>
</evidence>
<dbReference type="InterPro" id="IPR036259">
    <property type="entry name" value="MFS_trans_sf"/>
</dbReference>
<feature type="transmembrane region" description="Helical" evidence="4">
    <location>
        <begin position="288"/>
        <end position="308"/>
    </location>
</feature>
<evidence type="ECO:0000256" key="4">
    <source>
        <dbReference type="SAM" id="Phobius"/>
    </source>
</evidence>
<evidence type="ECO:0000256" key="1">
    <source>
        <dbReference type="ARBA" id="ARBA00022692"/>
    </source>
</evidence>
<dbReference type="Gene3D" id="1.20.1250.20">
    <property type="entry name" value="MFS general substrate transporter like domains"/>
    <property type="match status" value="2"/>
</dbReference>
<dbReference type="CDD" id="cd17355">
    <property type="entry name" value="MFS_YcxA_like"/>
    <property type="match status" value="1"/>
</dbReference>
<dbReference type="GO" id="GO:0022857">
    <property type="term" value="F:transmembrane transporter activity"/>
    <property type="evidence" value="ECO:0007669"/>
    <property type="project" value="InterPro"/>
</dbReference>
<dbReference type="PROSITE" id="PS50850">
    <property type="entry name" value="MFS"/>
    <property type="match status" value="1"/>
</dbReference>
<feature type="transmembrane region" description="Helical" evidence="4">
    <location>
        <begin position="53"/>
        <end position="75"/>
    </location>
</feature>
<feature type="transmembrane region" description="Helical" evidence="4">
    <location>
        <begin position="376"/>
        <end position="398"/>
    </location>
</feature>
<evidence type="ECO:0000256" key="2">
    <source>
        <dbReference type="ARBA" id="ARBA00022989"/>
    </source>
</evidence>
<keyword evidence="1 4" id="KW-0812">Transmembrane</keyword>
<gene>
    <name evidence="6" type="ORF">SAMIE_1033710</name>
</gene>
<feature type="transmembrane region" description="Helical" evidence="4">
    <location>
        <begin position="259"/>
        <end position="281"/>
    </location>
</feature>
<proteinExistence type="predicted"/>
<dbReference type="InterPro" id="IPR020846">
    <property type="entry name" value="MFS_dom"/>
</dbReference>
<feature type="transmembrane region" description="Helical" evidence="4">
    <location>
        <begin position="107"/>
        <end position="129"/>
    </location>
</feature>
<feature type="domain" description="Major facilitator superfamily (MFS) profile" evidence="5">
    <location>
        <begin position="14"/>
        <end position="402"/>
    </location>
</feature>
<feature type="transmembrane region" description="Helical" evidence="4">
    <location>
        <begin position="314"/>
        <end position="335"/>
    </location>
</feature>
<evidence type="ECO:0000313" key="7">
    <source>
        <dbReference type="Proteomes" id="UP000279959"/>
    </source>
</evidence>
<feature type="transmembrane region" description="Helical" evidence="4">
    <location>
        <begin position="82"/>
        <end position="101"/>
    </location>
</feature>